<dbReference type="Pfam" id="PF00561">
    <property type="entry name" value="Abhydrolase_1"/>
    <property type="match status" value="1"/>
</dbReference>
<dbReference type="InterPro" id="IPR029058">
    <property type="entry name" value="AB_hydrolase_fold"/>
</dbReference>
<dbReference type="EMBL" id="AQQV01000002">
    <property type="protein sequence ID" value="ORE87486.1"/>
    <property type="molecule type" value="Genomic_DNA"/>
</dbReference>
<keyword evidence="3" id="KW-1185">Reference proteome</keyword>
<name>A0A1Y1SES3_9GAMM</name>
<dbReference type="InterPro" id="IPR000639">
    <property type="entry name" value="Epox_hydrolase-like"/>
</dbReference>
<dbReference type="Gene3D" id="3.40.50.1820">
    <property type="entry name" value="alpha/beta hydrolase"/>
    <property type="match status" value="1"/>
</dbReference>
<evidence type="ECO:0000259" key="1">
    <source>
        <dbReference type="Pfam" id="PF00561"/>
    </source>
</evidence>
<proteinExistence type="predicted"/>
<dbReference type="RefSeq" id="WP_083561715.1">
    <property type="nucleotide sequence ID" value="NZ_AQQV01000002.1"/>
</dbReference>
<dbReference type="PRINTS" id="PR00412">
    <property type="entry name" value="EPOXHYDRLASE"/>
</dbReference>
<keyword evidence="2" id="KW-0378">Hydrolase</keyword>
<organism evidence="2 3">
    <name type="scientific">Oceanococcus atlanticus</name>
    <dbReference type="NCBI Taxonomy" id="1317117"/>
    <lineage>
        <taxon>Bacteria</taxon>
        <taxon>Pseudomonadati</taxon>
        <taxon>Pseudomonadota</taxon>
        <taxon>Gammaproteobacteria</taxon>
        <taxon>Chromatiales</taxon>
        <taxon>Oceanococcaceae</taxon>
        <taxon>Oceanococcus</taxon>
    </lineage>
</organism>
<protein>
    <submittedName>
        <fullName evidence="2">Hydrolase</fullName>
    </submittedName>
</protein>
<dbReference type="STRING" id="1317117.ATO7_10602"/>
<dbReference type="GO" id="GO:0046503">
    <property type="term" value="P:glycerolipid catabolic process"/>
    <property type="evidence" value="ECO:0007669"/>
    <property type="project" value="TreeGrafter"/>
</dbReference>
<dbReference type="InterPro" id="IPR050471">
    <property type="entry name" value="AB_hydrolase"/>
</dbReference>
<dbReference type="OrthoDB" id="9808398at2"/>
<dbReference type="GO" id="GO:0004806">
    <property type="term" value="F:triacylglycerol lipase activity"/>
    <property type="evidence" value="ECO:0007669"/>
    <property type="project" value="TreeGrafter"/>
</dbReference>
<dbReference type="AlphaFoldDB" id="A0A1Y1SES3"/>
<gene>
    <name evidence="2" type="ORF">ATO7_10602</name>
</gene>
<comment type="caution">
    <text evidence="2">The sequence shown here is derived from an EMBL/GenBank/DDBJ whole genome shotgun (WGS) entry which is preliminary data.</text>
</comment>
<dbReference type="Proteomes" id="UP000192342">
    <property type="component" value="Unassembled WGS sequence"/>
</dbReference>
<sequence length="298" mass="33087">MSYAQCNGCRIAYQQFGEGPDLIMIHGLATNRAFWFADLAQRLKAHYRVTLYDLRGHGYSERTEGGYGAQDMAIDLLELLDQLSIEQADVVGHSYGGGVGLELAVLAPQRVRSLALLDTKINRLQPEQRLADSDYLSAVEQDVLVTDGRDWSHEKHVGLKYLEVMARLRLDGYESSTRDQYTPFGAGRGGLRTAKQYVTLLDETRAGREFCLQGACSEELAALRVPLLLMYGEFSRCLPSGRAMLGLHDDARFCIVPQAGHFFPASHPNVVMRELGGFLGLERTGRAFAPSELLRNVS</sequence>
<dbReference type="PRINTS" id="PR00111">
    <property type="entry name" value="ABHYDROLASE"/>
</dbReference>
<dbReference type="PANTHER" id="PTHR43433">
    <property type="entry name" value="HYDROLASE, ALPHA/BETA FOLD FAMILY PROTEIN"/>
    <property type="match status" value="1"/>
</dbReference>
<dbReference type="SUPFAM" id="SSF53474">
    <property type="entry name" value="alpha/beta-Hydrolases"/>
    <property type="match status" value="1"/>
</dbReference>
<accession>A0A1Y1SES3</accession>
<evidence type="ECO:0000313" key="2">
    <source>
        <dbReference type="EMBL" id="ORE87486.1"/>
    </source>
</evidence>
<feature type="domain" description="AB hydrolase-1" evidence="1">
    <location>
        <begin position="22"/>
        <end position="265"/>
    </location>
</feature>
<evidence type="ECO:0000313" key="3">
    <source>
        <dbReference type="Proteomes" id="UP000192342"/>
    </source>
</evidence>
<reference evidence="2 3" key="1">
    <citation type="submission" date="2013-04" db="EMBL/GenBank/DDBJ databases">
        <title>Oceanococcus atlanticus 22II-S10r2 Genome Sequencing.</title>
        <authorList>
            <person name="Lai Q."/>
            <person name="Li G."/>
            <person name="Shao Z."/>
        </authorList>
    </citation>
    <scope>NUCLEOTIDE SEQUENCE [LARGE SCALE GENOMIC DNA]</scope>
    <source>
        <strain evidence="2 3">22II-S10r2</strain>
    </source>
</reference>
<dbReference type="PANTHER" id="PTHR43433:SF5">
    <property type="entry name" value="AB HYDROLASE-1 DOMAIN-CONTAINING PROTEIN"/>
    <property type="match status" value="1"/>
</dbReference>
<dbReference type="InterPro" id="IPR000073">
    <property type="entry name" value="AB_hydrolase_1"/>
</dbReference>